<evidence type="ECO:0000259" key="2">
    <source>
        <dbReference type="Pfam" id="PF19572"/>
    </source>
</evidence>
<evidence type="ECO:0000313" key="4">
    <source>
        <dbReference type="Proteomes" id="UP000249620"/>
    </source>
</evidence>
<accession>A0A327YY30</accession>
<dbReference type="InterPro" id="IPR047799">
    <property type="entry name" value="T9SS_OM_PorV"/>
</dbReference>
<dbReference type="Proteomes" id="UP000249620">
    <property type="component" value="Unassembled WGS sequence"/>
</dbReference>
<feature type="domain" description="Type IX secretion system protein PorV" evidence="2">
    <location>
        <begin position="24"/>
        <end position="266"/>
    </location>
</feature>
<name>A0A327YY30_9FLAO</name>
<sequence length="406" mass="45142">MNTMKKIALLLVLFSVGQYVKAQEDNSRVITTGVPFLLIAADARSAGMGDMGVATSADAFSQQFNPAKYAFSLQKQGFSISYTPYLSSIANDISLGQLSYYNRINERSAFAASFRYFGLGDIDLRQTPDPDEVVRTVNPNEFALDGSYSLKLSERFSMAVGGRFIRSALRIPDENNDVSAATTFAVDIAGYYQSEEIAYDDFNGRWRGGFNFQNLGPKISYDKDDLNDNFLPANFRLGGGFDFIFDEYSKVGVTAEITKLLVPTPPAKVAAIDADGSGDIDDAEQDLADDAYSQALSDYRKTSWTSGLFKSFGDAPDGFSEELKEFTWALGAEYWYQDSFALRLGYFNENELKGARKFFTLGAGFKYNIVKIDVSYLFSASKVRNPLENTLRFSLTFNFGDNYDEL</sequence>
<dbReference type="Pfam" id="PF19572">
    <property type="entry name" value="PorV"/>
    <property type="match status" value="1"/>
</dbReference>
<feature type="signal peptide" evidence="1">
    <location>
        <begin position="1"/>
        <end position="22"/>
    </location>
</feature>
<comment type="caution">
    <text evidence="3">The sequence shown here is derived from an EMBL/GenBank/DDBJ whole genome shotgun (WGS) entry which is preliminary data.</text>
</comment>
<dbReference type="EMBL" id="QLMI01000004">
    <property type="protein sequence ID" value="RAK22819.1"/>
    <property type="molecule type" value="Genomic_DNA"/>
</dbReference>
<evidence type="ECO:0000256" key="1">
    <source>
        <dbReference type="SAM" id="SignalP"/>
    </source>
</evidence>
<reference evidence="3 4" key="1">
    <citation type="submission" date="2018-06" db="EMBL/GenBank/DDBJ databases">
        <title>Genomic Encyclopedia of Type Strains, Phase III (KMG-III): the genomes of soil and plant-associated and newly described type strains.</title>
        <authorList>
            <person name="Whitman W."/>
        </authorList>
    </citation>
    <scope>NUCLEOTIDE SEQUENCE [LARGE SCALE GENOMIC DNA]</scope>
    <source>
        <strain evidence="3 4">CGMCC 1.12398</strain>
    </source>
</reference>
<dbReference type="NCBIfam" id="NF033710">
    <property type="entry name" value="T9SS_OM_PorV"/>
    <property type="match status" value="1"/>
</dbReference>
<evidence type="ECO:0000313" key="3">
    <source>
        <dbReference type="EMBL" id="RAK22819.1"/>
    </source>
</evidence>
<keyword evidence="4" id="KW-1185">Reference proteome</keyword>
<dbReference type="InterPro" id="IPR045741">
    <property type="entry name" value="PorV"/>
</dbReference>
<organism evidence="3 4">
    <name type="scientific">Flavobacterium aquaticum</name>
    <dbReference type="NCBI Taxonomy" id="1236486"/>
    <lineage>
        <taxon>Bacteria</taxon>
        <taxon>Pseudomonadati</taxon>
        <taxon>Bacteroidota</taxon>
        <taxon>Flavobacteriia</taxon>
        <taxon>Flavobacteriales</taxon>
        <taxon>Flavobacteriaceae</taxon>
        <taxon>Flavobacterium</taxon>
    </lineage>
</organism>
<dbReference type="Gene3D" id="2.40.160.60">
    <property type="entry name" value="Outer membrane protein transport protein (OMPP1/FadL/TodX)"/>
    <property type="match status" value="2"/>
</dbReference>
<dbReference type="NCBIfam" id="NF033709">
    <property type="entry name" value="PorV_fam"/>
    <property type="match status" value="1"/>
</dbReference>
<protein>
    <recommendedName>
        <fullName evidence="2">Type IX secretion system protein PorV domain-containing protein</fullName>
    </recommendedName>
</protein>
<dbReference type="AlphaFoldDB" id="A0A327YY30"/>
<keyword evidence="1" id="KW-0732">Signal</keyword>
<dbReference type="SUPFAM" id="SSF56935">
    <property type="entry name" value="Porins"/>
    <property type="match status" value="1"/>
</dbReference>
<gene>
    <name evidence="3" type="ORF">B0I03_104345</name>
</gene>
<feature type="chain" id="PRO_5016330221" description="Type IX secretion system protein PorV domain-containing protein" evidence="1">
    <location>
        <begin position="23"/>
        <end position="406"/>
    </location>
</feature>
<proteinExistence type="predicted"/>